<feature type="transmembrane region" description="Helical" evidence="8">
    <location>
        <begin position="144"/>
        <end position="162"/>
    </location>
</feature>
<dbReference type="EMBL" id="BMKN01000001">
    <property type="protein sequence ID" value="GGE47974.1"/>
    <property type="molecule type" value="Genomic_DNA"/>
</dbReference>
<keyword evidence="6 8" id="KW-0472">Membrane</keyword>
<feature type="transmembrane region" description="Helical" evidence="8">
    <location>
        <begin position="114"/>
        <end position="132"/>
    </location>
</feature>
<keyword evidence="4 8" id="KW-0812">Transmembrane</keyword>
<dbReference type="RefSeq" id="WP_095595728.1">
    <property type="nucleotide sequence ID" value="NZ_BMKN01000001.1"/>
</dbReference>
<evidence type="ECO:0000256" key="4">
    <source>
        <dbReference type="ARBA" id="ARBA00022692"/>
    </source>
</evidence>
<comment type="similarity">
    <text evidence="7">Belongs to the glycosyltransferase 87 family.</text>
</comment>
<evidence type="ECO:0000256" key="6">
    <source>
        <dbReference type="ARBA" id="ARBA00023136"/>
    </source>
</evidence>
<gene>
    <name evidence="9" type="ORF">GCM10011517_14740</name>
</gene>
<keyword evidence="2" id="KW-1003">Cell membrane</keyword>
<protein>
    <recommendedName>
        <fullName evidence="11">DUF2029 domain-containing protein</fullName>
    </recommendedName>
</protein>
<evidence type="ECO:0000256" key="5">
    <source>
        <dbReference type="ARBA" id="ARBA00022989"/>
    </source>
</evidence>
<dbReference type="AlphaFoldDB" id="A0A917AFX1"/>
<dbReference type="GO" id="GO:0005886">
    <property type="term" value="C:plasma membrane"/>
    <property type="evidence" value="ECO:0007669"/>
    <property type="project" value="UniProtKB-SubCell"/>
</dbReference>
<evidence type="ECO:0000256" key="1">
    <source>
        <dbReference type="ARBA" id="ARBA00004651"/>
    </source>
</evidence>
<evidence type="ECO:0000256" key="2">
    <source>
        <dbReference type="ARBA" id="ARBA00022475"/>
    </source>
</evidence>
<sequence>MRKLSPTRIMMILVPIWLVFGWIGFVDNNPISDGYSKGGDLYALYMAGVAYQAGLPELVYASPENFFSGDMPGGWGQLMISRGMPESFAFPYLYPPLWVGVVAPLTDIVSMHSFGTAVLIAHILMLAALPWMALKLVGATDAPWAALWLIIAFGFMVGTTPFQSALFFNQLQITSSFLIVAGLLAYRGDRAVMAGVLIGLAASIKIVPALFGLIFLLDRNWRAAAVTALTGIALLLASIAMMGVDLHQHMLAQFQKISAMTPIGHSNWALESLLYEVHRWLTSTPMPDTSNEVMPVLNAPAWVQTTPRMLLILGIALTAALSWSAPAKSKLGLQVLALSLLLALMGPLGWSHYFTLPLLLLPCLIPPSPTGRFWAIFLGIGAVISMVMFQTLLPLNALAQATVIGPALVMLALLLWTFPMLGSSSTSAR</sequence>
<dbReference type="Pfam" id="PF09594">
    <property type="entry name" value="GT87"/>
    <property type="match status" value="1"/>
</dbReference>
<feature type="transmembrane region" description="Helical" evidence="8">
    <location>
        <begin position="7"/>
        <end position="25"/>
    </location>
</feature>
<name>A0A917AFX1_9RHOB</name>
<dbReference type="OrthoDB" id="7865847at2"/>
<evidence type="ECO:0008006" key="11">
    <source>
        <dbReference type="Google" id="ProtNLM"/>
    </source>
</evidence>
<comment type="caution">
    <text evidence="9">The sequence shown here is derived from an EMBL/GenBank/DDBJ whole genome shotgun (WGS) entry which is preliminary data.</text>
</comment>
<comment type="subcellular location">
    <subcellularLocation>
        <location evidence="1">Cell membrane</location>
        <topology evidence="1">Multi-pass membrane protein</topology>
    </subcellularLocation>
</comment>
<reference evidence="9" key="1">
    <citation type="journal article" date="2014" name="Int. J. Syst. Evol. Microbiol.">
        <title>Complete genome sequence of Corynebacterium casei LMG S-19264T (=DSM 44701T), isolated from a smear-ripened cheese.</title>
        <authorList>
            <consortium name="US DOE Joint Genome Institute (JGI-PGF)"/>
            <person name="Walter F."/>
            <person name="Albersmeier A."/>
            <person name="Kalinowski J."/>
            <person name="Ruckert C."/>
        </authorList>
    </citation>
    <scope>NUCLEOTIDE SEQUENCE</scope>
    <source>
        <strain evidence="9">CGMCC 1.16012</strain>
    </source>
</reference>
<evidence type="ECO:0000256" key="3">
    <source>
        <dbReference type="ARBA" id="ARBA00022679"/>
    </source>
</evidence>
<feature type="transmembrane region" description="Helical" evidence="8">
    <location>
        <begin position="331"/>
        <end position="361"/>
    </location>
</feature>
<accession>A0A917AFX1</accession>
<feature type="transmembrane region" description="Helical" evidence="8">
    <location>
        <begin position="223"/>
        <end position="244"/>
    </location>
</feature>
<evidence type="ECO:0000313" key="10">
    <source>
        <dbReference type="Proteomes" id="UP000606730"/>
    </source>
</evidence>
<dbReference type="InterPro" id="IPR018584">
    <property type="entry name" value="GT87"/>
</dbReference>
<feature type="transmembrane region" description="Helical" evidence="8">
    <location>
        <begin position="373"/>
        <end position="393"/>
    </location>
</feature>
<keyword evidence="5 8" id="KW-1133">Transmembrane helix</keyword>
<evidence type="ECO:0000256" key="8">
    <source>
        <dbReference type="SAM" id="Phobius"/>
    </source>
</evidence>
<proteinExistence type="inferred from homology"/>
<evidence type="ECO:0000313" key="9">
    <source>
        <dbReference type="EMBL" id="GGE47974.1"/>
    </source>
</evidence>
<feature type="transmembrane region" description="Helical" evidence="8">
    <location>
        <begin position="399"/>
        <end position="421"/>
    </location>
</feature>
<organism evidence="9 10">
    <name type="scientific">Actibacterium pelagium</name>
    <dbReference type="NCBI Taxonomy" id="2029103"/>
    <lineage>
        <taxon>Bacteria</taxon>
        <taxon>Pseudomonadati</taxon>
        <taxon>Pseudomonadota</taxon>
        <taxon>Alphaproteobacteria</taxon>
        <taxon>Rhodobacterales</taxon>
        <taxon>Roseobacteraceae</taxon>
        <taxon>Actibacterium</taxon>
    </lineage>
</organism>
<evidence type="ECO:0000256" key="7">
    <source>
        <dbReference type="ARBA" id="ARBA00024033"/>
    </source>
</evidence>
<dbReference type="GO" id="GO:0016758">
    <property type="term" value="F:hexosyltransferase activity"/>
    <property type="evidence" value="ECO:0007669"/>
    <property type="project" value="InterPro"/>
</dbReference>
<feature type="transmembrane region" description="Helical" evidence="8">
    <location>
        <begin position="309"/>
        <end position="325"/>
    </location>
</feature>
<dbReference type="Proteomes" id="UP000606730">
    <property type="component" value="Unassembled WGS sequence"/>
</dbReference>
<reference evidence="9" key="2">
    <citation type="submission" date="2020-09" db="EMBL/GenBank/DDBJ databases">
        <authorList>
            <person name="Sun Q."/>
            <person name="Zhou Y."/>
        </authorList>
    </citation>
    <scope>NUCLEOTIDE SEQUENCE</scope>
    <source>
        <strain evidence="9">CGMCC 1.16012</strain>
    </source>
</reference>
<feature type="transmembrane region" description="Helical" evidence="8">
    <location>
        <begin position="193"/>
        <end position="217"/>
    </location>
</feature>
<keyword evidence="3" id="KW-0808">Transferase</keyword>
<feature type="transmembrane region" description="Helical" evidence="8">
    <location>
        <begin position="168"/>
        <end position="186"/>
    </location>
</feature>
<keyword evidence="10" id="KW-1185">Reference proteome</keyword>